<evidence type="ECO:0000313" key="3">
    <source>
        <dbReference type="Proteomes" id="UP001160148"/>
    </source>
</evidence>
<proteinExistence type="predicted"/>
<evidence type="ECO:0000256" key="1">
    <source>
        <dbReference type="SAM" id="MobiDB-lite"/>
    </source>
</evidence>
<evidence type="ECO:0000313" key="2">
    <source>
        <dbReference type="EMBL" id="CAI6354222.1"/>
    </source>
</evidence>
<dbReference type="EMBL" id="CARXXK010000002">
    <property type="protein sequence ID" value="CAI6354222.1"/>
    <property type="molecule type" value="Genomic_DNA"/>
</dbReference>
<accession>A0AAV0WEW4</accession>
<feature type="region of interest" description="Disordered" evidence="1">
    <location>
        <begin position="71"/>
        <end position="102"/>
    </location>
</feature>
<organism evidence="2 3">
    <name type="scientific">Macrosiphum euphorbiae</name>
    <name type="common">potato aphid</name>
    <dbReference type="NCBI Taxonomy" id="13131"/>
    <lineage>
        <taxon>Eukaryota</taxon>
        <taxon>Metazoa</taxon>
        <taxon>Ecdysozoa</taxon>
        <taxon>Arthropoda</taxon>
        <taxon>Hexapoda</taxon>
        <taxon>Insecta</taxon>
        <taxon>Pterygota</taxon>
        <taxon>Neoptera</taxon>
        <taxon>Paraneoptera</taxon>
        <taxon>Hemiptera</taxon>
        <taxon>Sternorrhyncha</taxon>
        <taxon>Aphidomorpha</taxon>
        <taxon>Aphidoidea</taxon>
        <taxon>Aphididae</taxon>
        <taxon>Macrosiphini</taxon>
        <taxon>Macrosiphum</taxon>
    </lineage>
</organism>
<comment type="caution">
    <text evidence="2">The sequence shown here is derived from an EMBL/GenBank/DDBJ whole genome shotgun (WGS) entry which is preliminary data.</text>
</comment>
<protein>
    <submittedName>
        <fullName evidence="2">Uncharacterized protein</fullName>
    </submittedName>
</protein>
<dbReference type="AlphaFoldDB" id="A0AAV0WEW4"/>
<sequence>MVVPLFERFGCHRQHPVGPPPSDERPWPADCVTLQHSGAIEGDDDGRALLADNIRGSWGRVCMTTGATSTRVREVEVEEEEHEDEEENQPMVRKHMQTSSVS</sequence>
<gene>
    <name evidence="2" type="ORF">MEUPH1_LOCUS10251</name>
</gene>
<dbReference type="Proteomes" id="UP001160148">
    <property type="component" value="Unassembled WGS sequence"/>
</dbReference>
<keyword evidence="3" id="KW-1185">Reference proteome</keyword>
<feature type="compositionally biased region" description="Acidic residues" evidence="1">
    <location>
        <begin position="76"/>
        <end position="88"/>
    </location>
</feature>
<reference evidence="2 3" key="1">
    <citation type="submission" date="2023-01" db="EMBL/GenBank/DDBJ databases">
        <authorList>
            <person name="Whitehead M."/>
        </authorList>
    </citation>
    <scope>NUCLEOTIDE SEQUENCE [LARGE SCALE GENOMIC DNA]</scope>
</reference>
<name>A0AAV0WEW4_9HEMI</name>